<sequence length="81" mass="9437">MEPELYINPTPTTNKRKNASHFHYSKLTTICFCSNKKKEKNPDVGVYIMHLYLIQKELISLISQEINTMSYEMPKDNNNGV</sequence>
<dbReference type="EMBL" id="DUZY01000001">
    <property type="protein sequence ID" value="DAD23786.1"/>
    <property type="molecule type" value="Genomic_DNA"/>
</dbReference>
<dbReference type="AlphaFoldDB" id="A0A822XXQ8"/>
<accession>A0A822XXQ8</accession>
<reference evidence="1 2" key="1">
    <citation type="journal article" date="2020" name="Mol. Biol. Evol.">
        <title>Distinct Expression and Methylation Patterns for Genes with Different Fates following a Single Whole-Genome Duplication in Flowering Plants.</title>
        <authorList>
            <person name="Shi T."/>
            <person name="Rahmani R.S."/>
            <person name="Gugger P.F."/>
            <person name="Wang M."/>
            <person name="Li H."/>
            <person name="Zhang Y."/>
            <person name="Li Z."/>
            <person name="Wang Q."/>
            <person name="Van de Peer Y."/>
            <person name="Marchal K."/>
            <person name="Chen J."/>
        </authorList>
    </citation>
    <scope>NUCLEOTIDE SEQUENCE [LARGE SCALE GENOMIC DNA]</scope>
    <source>
        <tissue evidence="1">Leaf</tissue>
    </source>
</reference>
<dbReference type="Proteomes" id="UP000607653">
    <property type="component" value="Unassembled WGS sequence"/>
</dbReference>
<evidence type="ECO:0000313" key="1">
    <source>
        <dbReference type="EMBL" id="DAD23786.1"/>
    </source>
</evidence>
<name>A0A822XXQ8_NELNU</name>
<evidence type="ECO:0000313" key="2">
    <source>
        <dbReference type="Proteomes" id="UP000607653"/>
    </source>
</evidence>
<organism evidence="1 2">
    <name type="scientific">Nelumbo nucifera</name>
    <name type="common">Sacred lotus</name>
    <dbReference type="NCBI Taxonomy" id="4432"/>
    <lineage>
        <taxon>Eukaryota</taxon>
        <taxon>Viridiplantae</taxon>
        <taxon>Streptophyta</taxon>
        <taxon>Embryophyta</taxon>
        <taxon>Tracheophyta</taxon>
        <taxon>Spermatophyta</taxon>
        <taxon>Magnoliopsida</taxon>
        <taxon>Proteales</taxon>
        <taxon>Nelumbonaceae</taxon>
        <taxon>Nelumbo</taxon>
    </lineage>
</organism>
<protein>
    <submittedName>
        <fullName evidence="1">Uncharacterized protein</fullName>
    </submittedName>
</protein>
<keyword evidence="2" id="KW-1185">Reference proteome</keyword>
<comment type="caution">
    <text evidence="1">The sequence shown here is derived from an EMBL/GenBank/DDBJ whole genome shotgun (WGS) entry which is preliminary data.</text>
</comment>
<proteinExistence type="predicted"/>
<gene>
    <name evidence="1" type="ORF">HUJ06_025249</name>
</gene>